<evidence type="ECO:0000259" key="1">
    <source>
        <dbReference type="Pfam" id="PF09623"/>
    </source>
</evidence>
<dbReference type="Pfam" id="PF09623">
    <property type="entry name" value="Cas_NE0113"/>
    <property type="match status" value="1"/>
</dbReference>
<dbReference type="Proteomes" id="UP000321124">
    <property type="component" value="Chromosome"/>
</dbReference>
<protein>
    <submittedName>
        <fullName evidence="2">TIGR02584 family CRISPR-associated protein</fullName>
    </submittedName>
</protein>
<proteinExistence type="predicted"/>
<dbReference type="InterPro" id="IPR013413">
    <property type="entry name" value="CRISPR-assoc_prot_NE0113"/>
</dbReference>
<name>A0A5B8QXX8_9GAMM</name>
<organism evidence="2 3">
    <name type="scientific">Shewanella decolorationis</name>
    <dbReference type="NCBI Taxonomy" id="256839"/>
    <lineage>
        <taxon>Bacteria</taxon>
        <taxon>Pseudomonadati</taxon>
        <taxon>Pseudomonadota</taxon>
        <taxon>Gammaproteobacteria</taxon>
        <taxon>Alteromonadales</taxon>
        <taxon>Shewanellaceae</taxon>
        <taxon>Shewanella</taxon>
    </lineage>
</organism>
<dbReference type="InterPro" id="IPR019092">
    <property type="entry name" value="SSO2081-like_dom"/>
</dbReference>
<dbReference type="EMBL" id="CP031775">
    <property type="protein sequence ID" value="QDZ90847.1"/>
    <property type="molecule type" value="Genomic_DNA"/>
</dbReference>
<evidence type="ECO:0000313" key="3">
    <source>
        <dbReference type="Proteomes" id="UP000321124"/>
    </source>
</evidence>
<evidence type="ECO:0000313" key="2">
    <source>
        <dbReference type="EMBL" id="QDZ90847.1"/>
    </source>
</evidence>
<dbReference type="NCBIfam" id="TIGR02584">
    <property type="entry name" value="cas_NE0113"/>
    <property type="match status" value="1"/>
</dbReference>
<gene>
    <name evidence="2" type="ORF">D0436_10410</name>
</gene>
<dbReference type="AlphaFoldDB" id="A0A5B8QXX8"/>
<feature type="domain" description="CRISPR system ring nuclease SSO2081-like" evidence="1">
    <location>
        <begin position="13"/>
        <end position="152"/>
    </location>
</feature>
<accession>A0A5B8QXX8</accession>
<reference evidence="2 3" key="1">
    <citation type="journal article" date="2019" name="Ecotoxicol. Environ. Saf.">
        <title>Microbial characterization of heavy metal resistant bacterial strains isolated from an electroplating wastewater treatment plant.</title>
        <authorList>
            <person name="Cai X."/>
            <person name="Zheng X."/>
            <person name="Zhang D."/>
            <person name="Iqbal W."/>
            <person name="Liu C."/>
            <person name="Yang B."/>
            <person name="Zhao X."/>
            <person name="Lu X."/>
            <person name="Mao Y."/>
        </authorList>
    </citation>
    <scope>NUCLEOTIDE SEQUENCE [LARGE SCALE GENOMIC DNA]</scope>
    <source>
        <strain evidence="2 3">Ni1-3</strain>
    </source>
</reference>
<dbReference type="KEGG" id="sdeo:D0436_10410"/>
<dbReference type="RefSeq" id="WP_126513116.1">
    <property type="nucleotide sequence ID" value="NZ_CP031775.2"/>
</dbReference>
<sequence length="152" mass="16820">MKHILLSAIGSHPQLITETLYDLYAAGKPHPDEIYVITTLDSVKKLKQGLLADGQLAKFEAHYSRQAAIINDNHIWVIEDSVGRPAFDAKNAQEQIAMADFITCKVYALTSRDDVAVHASVSGGRKTMAFYLGYAMSLLGRKQDELSHVFVN</sequence>